<feature type="domain" description="3-hydroxyisobutyrate dehydrogenase-like NAD-binding" evidence="5">
    <location>
        <begin position="168"/>
        <end position="287"/>
    </location>
</feature>
<dbReference type="SUPFAM" id="SSF48179">
    <property type="entry name" value="6-phosphogluconate dehydrogenase C-terminal domain-like"/>
    <property type="match status" value="1"/>
</dbReference>
<dbReference type="SUPFAM" id="SSF51735">
    <property type="entry name" value="NAD(P)-binding Rossmann-fold domains"/>
    <property type="match status" value="1"/>
</dbReference>
<accession>H8Z7F2</accession>
<reference evidence="6 7" key="2">
    <citation type="submission" date="2011-11" db="EMBL/GenBank/DDBJ databases">
        <authorList>
            <consortium name="US DOE Joint Genome Institute"/>
            <person name="Lucas S."/>
            <person name="Han J."/>
            <person name="Lapidus A."/>
            <person name="Cheng J.-F."/>
            <person name="Goodwin L."/>
            <person name="Pitluck S."/>
            <person name="Peters L."/>
            <person name="Ovchinnikova G."/>
            <person name="Zhang X."/>
            <person name="Detter J.C."/>
            <person name="Han C."/>
            <person name="Tapia R."/>
            <person name="Land M."/>
            <person name="Hauser L."/>
            <person name="Kyrpides N."/>
            <person name="Ivanova N."/>
            <person name="Pagani I."/>
            <person name="Vogl K."/>
            <person name="Liu Z."/>
            <person name="Overmann J."/>
            <person name="Frigaard N.-U."/>
            <person name="Bryant D."/>
            <person name="Woyke T."/>
        </authorList>
    </citation>
    <scope>NUCLEOTIDE SEQUENCE [LARGE SCALE GENOMIC DNA]</scope>
    <source>
        <strain evidence="6 7">970</strain>
    </source>
</reference>
<dbReference type="Proteomes" id="UP000002964">
    <property type="component" value="Unassembled WGS sequence"/>
</dbReference>
<evidence type="ECO:0000259" key="5">
    <source>
        <dbReference type="Pfam" id="PF14833"/>
    </source>
</evidence>
<evidence type="ECO:0000313" key="7">
    <source>
        <dbReference type="Proteomes" id="UP000002964"/>
    </source>
</evidence>
<dbReference type="Pfam" id="PF03446">
    <property type="entry name" value="NAD_binding_2"/>
    <property type="match status" value="1"/>
</dbReference>
<dbReference type="PIRSF" id="PIRSF000103">
    <property type="entry name" value="HIBADH"/>
    <property type="match status" value="1"/>
</dbReference>
<proteinExistence type="predicted"/>
<dbReference type="InterPro" id="IPR036291">
    <property type="entry name" value="NAD(P)-bd_dom_sf"/>
</dbReference>
<keyword evidence="1" id="KW-0560">Oxidoreductase</keyword>
<sequence length="298" mass="31461">MKESMSPRLAVLGFGLLGSEIAVRLRSQGFRVAGWNRTLSKAQALTGQGIDAADSPAAAIADAEVILLLLSDAEAIEATLFSSNPAPDFSTKILVQMGTIAPDESRRLARRVADQGGAYLEAPVLGSLPEARAGNLILMAGGDAALFERCNPVFQALSQQPQRIGELGQAAGMKLAMNQLIAGLTATFSLSLGLVRQEGNDVDQFMSLLRGSALYAPTFDKKLSNYLSQDYAQANFPLRHLLKDIALFHRVVESSGMDTAALTALESACKRGLAAGLGDADYSALYSTLVEANDQPSG</sequence>
<dbReference type="InterPro" id="IPR029154">
    <property type="entry name" value="HIBADH-like_NADP-bd"/>
</dbReference>
<dbReference type="RefSeq" id="WP_009151285.1">
    <property type="nucleotide sequence ID" value="NZ_CP121471.1"/>
</dbReference>
<dbReference type="eggNOG" id="COG2084">
    <property type="taxonomic scope" value="Bacteria"/>
</dbReference>
<name>H8Z7F2_9GAMM</name>
<dbReference type="Gene3D" id="3.40.50.720">
    <property type="entry name" value="NAD(P)-binding Rossmann-like Domain"/>
    <property type="match status" value="1"/>
</dbReference>
<dbReference type="InterPro" id="IPR051265">
    <property type="entry name" value="HIBADH-related_NP60_sf"/>
</dbReference>
<feature type="domain" description="6-phosphogluconate dehydrogenase NADP-binding" evidence="4">
    <location>
        <begin position="9"/>
        <end position="160"/>
    </location>
</feature>
<keyword evidence="2" id="KW-0520">NAD</keyword>
<feature type="active site" evidence="3">
    <location>
        <position position="174"/>
    </location>
</feature>
<evidence type="ECO:0000313" key="6">
    <source>
        <dbReference type="EMBL" id="EIC20882.1"/>
    </source>
</evidence>
<dbReference type="InterPro" id="IPR008927">
    <property type="entry name" value="6-PGluconate_DH-like_C_sf"/>
</dbReference>
<dbReference type="GO" id="GO:0050661">
    <property type="term" value="F:NADP binding"/>
    <property type="evidence" value="ECO:0007669"/>
    <property type="project" value="InterPro"/>
</dbReference>
<gene>
    <name evidence="6" type="ORF">Thi970DRAFT_04551</name>
</gene>
<dbReference type="InterPro" id="IPR013328">
    <property type="entry name" value="6PGD_dom2"/>
</dbReference>
<evidence type="ECO:0000259" key="4">
    <source>
        <dbReference type="Pfam" id="PF03446"/>
    </source>
</evidence>
<reference evidence="7" key="1">
    <citation type="submission" date="2011-06" db="EMBL/GenBank/DDBJ databases">
        <authorList>
            <consortium name="US DOE Joint Genome Institute (JGI-PGF)"/>
            <person name="Lucas S."/>
            <person name="Han J."/>
            <person name="Lapidus A."/>
            <person name="Cheng J.-F."/>
            <person name="Goodwin L."/>
            <person name="Pitluck S."/>
            <person name="Peters L."/>
            <person name="Land M.L."/>
            <person name="Hauser L."/>
            <person name="Vogl K."/>
            <person name="Liu Z."/>
            <person name="Overmann J."/>
            <person name="Frigaard N.-U."/>
            <person name="Bryant D.A."/>
            <person name="Woyke T.J."/>
        </authorList>
    </citation>
    <scope>NUCLEOTIDE SEQUENCE [LARGE SCALE GENOMIC DNA]</scope>
    <source>
        <strain evidence="7">970</strain>
    </source>
</reference>
<dbReference type="Pfam" id="PF14833">
    <property type="entry name" value="NAD_binding_11"/>
    <property type="match status" value="1"/>
</dbReference>
<dbReference type="GO" id="GO:0051287">
    <property type="term" value="F:NAD binding"/>
    <property type="evidence" value="ECO:0007669"/>
    <property type="project" value="InterPro"/>
</dbReference>
<dbReference type="GO" id="GO:0016491">
    <property type="term" value="F:oxidoreductase activity"/>
    <property type="evidence" value="ECO:0007669"/>
    <property type="project" value="UniProtKB-KW"/>
</dbReference>
<dbReference type="InterPro" id="IPR006115">
    <property type="entry name" value="6PGDH_NADP-bd"/>
</dbReference>
<dbReference type="PANTHER" id="PTHR43580:SF9">
    <property type="entry name" value="GLYOXYLATE_SUCCINIC SEMIALDEHYDE REDUCTASE 1"/>
    <property type="match status" value="1"/>
</dbReference>
<dbReference type="STRING" id="631362.Thi970DRAFT_04551"/>
<dbReference type="HOGENOM" id="CLU_035117_0_8_6"/>
<evidence type="ECO:0000256" key="1">
    <source>
        <dbReference type="ARBA" id="ARBA00023002"/>
    </source>
</evidence>
<dbReference type="Gene3D" id="1.10.1040.10">
    <property type="entry name" value="N-(1-d-carboxylethyl)-l-norvaline Dehydrogenase, domain 2"/>
    <property type="match status" value="1"/>
</dbReference>
<dbReference type="InterPro" id="IPR015815">
    <property type="entry name" value="HIBADH-related"/>
</dbReference>
<evidence type="ECO:0000256" key="2">
    <source>
        <dbReference type="ARBA" id="ARBA00023027"/>
    </source>
</evidence>
<dbReference type="PANTHER" id="PTHR43580">
    <property type="entry name" value="OXIDOREDUCTASE GLYR1-RELATED"/>
    <property type="match status" value="1"/>
</dbReference>
<evidence type="ECO:0000256" key="3">
    <source>
        <dbReference type="PIRSR" id="PIRSR000103-1"/>
    </source>
</evidence>
<dbReference type="AlphaFoldDB" id="H8Z7F2"/>
<keyword evidence="7" id="KW-1185">Reference proteome</keyword>
<organism evidence="6 7">
    <name type="scientific">Thiorhodovibrio frisius</name>
    <dbReference type="NCBI Taxonomy" id="631362"/>
    <lineage>
        <taxon>Bacteria</taxon>
        <taxon>Pseudomonadati</taxon>
        <taxon>Pseudomonadota</taxon>
        <taxon>Gammaproteobacteria</taxon>
        <taxon>Chromatiales</taxon>
        <taxon>Chromatiaceae</taxon>
        <taxon>Thiorhodovibrio</taxon>
    </lineage>
</organism>
<protein>
    <submittedName>
        <fullName evidence="6">Beta-hydroxyacid dehydrogenase, 3-hydroxyisobutyrate dehydrogenase</fullName>
    </submittedName>
</protein>
<dbReference type="EMBL" id="JH603170">
    <property type="protein sequence ID" value="EIC20882.1"/>
    <property type="molecule type" value="Genomic_DNA"/>
</dbReference>